<feature type="compositionally biased region" description="Basic and acidic residues" evidence="2">
    <location>
        <begin position="35"/>
        <end position="53"/>
    </location>
</feature>
<feature type="coiled-coil region" evidence="1">
    <location>
        <begin position="90"/>
        <end position="117"/>
    </location>
</feature>
<dbReference type="SMART" id="SM00285">
    <property type="entry name" value="PBD"/>
    <property type="match status" value="1"/>
</dbReference>
<feature type="domain" description="CRIB" evidence="3">
    <location>
        <begin position="116"/>
        <end position="129"/>
    </location>
</feature>
<accession>A0A1U7VZA9</accession>
<organism evidence="4 5">
    <name type="scientific">Nicotiana sylvestris</name>
    <name type="common">Wood tobacco</name>
    <name type="synonym">South American tobacco</name>
    <dbReference type="NCBI Taxonomy" id="4096"/>
    <lineage>
        <taxon>Eukaryota</taxon>
        <taxon>Viridiplantae</taxon>
        <taxon>Streptophyta</taxon>
        <taxon>Embryophyta</taxon>
        <taxon>Tracheophyta</taxon>
        <taxon>Spermatophyta</taxon>
        <taxon>Magnoliopsida</taxon>
        <taxon>eudicotyledons</taxon>
        <taxon>Gunneridae</taxon>
        <taxon>Pentapetalae</taxon>
        <taxon>asterids</taxon>
        <taxon>lamiids</taxon>
        <taxon>Solanales</taxon>
        <taxon>Solanaceae</taxon>
        <taxon>Nicotianoideae</taxon>
        <taxon>Nicotianeae</taxon>
        <taxon>Nicotiana</taxon>
    </lineage>
</organism>
<dbReference type="OrthoDB" id="678664at2759"/>
<evidence type="ECO:0000313" key="5">
    <source>
        <dbReference type="RefSeq" id="XP_009770301.1"/>
    </source>
</evidence>
<dbReference type="KEGG" id="nsy:104221027"/>
<dbReference type="InterPro" id="IPR044509">
    <property type="entry name" value="RIC2/4"/>
</dbReference>
<dbReference type="Pfam" id="PF00786">
    <property type="entry name" value="PBD"/>
    <property type="match status" value="1"/>
</dbReference>
<keyword evidence="1" id="KW-0175">Coiled coil</keyword>
<dbReference type="GeneID" id="104221027"/>
<dbReference type="PROSITE" id="PS50108">
    <property type="entry name" value="CRIB"/>
    <property type="match status" value="1"/>
</dbReference>
<dbReference type="AlphaFoldDB" id="A0A1U7VZA9"/>
<proteinExistence type="predicted"/>
<sequence length="180" mass="20505">MRYRMERFVLLPFSVGCISESSVAVGHHHQLNKSPSHEPKLTPTRSQKEGKEEEREDEDDKSLEGENLKNTLGLMALPKFQRLFKNFKNLSQLFVDKEEMEEEEEEEEEEEMGMEIGLPTDVKHVTHIGIDGASTSILSTRNWDNLKSPNDNFLTHFPLSPFAMAHSPHSPNHISMASSS</sequence>
<evidence type="ECO:0000259" key="3">
    <source>
        <dbReference type="PROSITE" id="PS50108"/>
    </source>
</evidence>
<evidence type="ECO:0000256" key="2">
    <source>
        <dbReference type="SAM" id="MobiDB-lite"/>
    </source>
</evidence>
<evidence type="ECO:0000256" key="1">
    <source>
        <dbReference type="SAM" id="Coils"/>
    </source>
</evidence>
<dbReference type="Proteomes" id="UP000189701">
    <property type="component" value="Unplaced"/>
</dbReference>
<dbReference type="PANTHER" id="PTHR46931">
    <property type="entry name" value="CRIB DOMAIN-CONTAINING PROTEIN RIC2"/>
    <property type="match status" value="1"/>
</dbReference>
<protein>
    <submittedName>
        <fullName evidence="5">CRIB domain-containing protein RIC4-like</fullName>
    </submittedName>
</protein>
<reference evidence="4" key="1">
    <citation type="journal article" date="2013" name="Genome Biol.">
        <title>Reference genomes and transcriptomes of Nicotiana sylvestris and Nicotiana tomentosiformis.</title>
        <authorList>
            <person name="Sierro N."/>
            <person name="Battey J.N."/>
            <person name="Ouadi S."/>
            <person name="Bovet L."/>
            <person name="Goepfert S."/>
            <person name="Bakaher N."/>
            <person name="Peitsch M.C."/>
            <person name="Ivanov N.V."/>
        </authorList>
    </citation>
    <scope>NUCLEOTIDE SEQUENCE [LARGE SCALE GENOMIC DNA]</scope>
</reference>
<dbReference type="eggNOG" id="ENOG502S24M">
    <property type="taxonomic scope" value="Eukaryota"/>
</dbReference>
<keyword evidence="4" id="KW-1185">Reference proteome</keyword>
<name>A0A1U7VZA9_NICSY</name>
<dbReference type="STRING" id="4096.A0A1U7VZA9"/>
<feature type="region of interest" description="Disordered" evidence="2">
    <location>
        <begin position="28"/>
        <end position="64"/>
    </location>
</feature>
<dbReference type="InterPro" id="IPR000095">
    <property type="entry name" value="CRIB_dom"/>
</dbReference>
<dbReference type="PANTHER" id="PTHR46931:SF15">
    <property type="entry name" value="CRIB DOMAIN-CONTAINING PROTEIN"/>
    <property type="match status" value="1"/>
</dbReference>
<dbReference type="RefSeq" id="XP_009770301.1">
    <property type="nucleotide sequence ID" value="XM_009771999.1"/>
</dbReference>
<evidence type="ECO:0000313" key="4">
    <source>
        <dbReference type="Proteomes" id="UP000189701"/>
    </source>
</evidence>
<reference evidence="5" key="2">
    <citation type="submission" date="2025-08" db="UniProtKB">
        <authorList>
            <consortium name="RefSeq"/>
        </authorList>
    </citation>
    <scope>IDENTIFICATION</scope>
    <source>
        <tissue evidence="5">Leaf</tissue>
    </source>
</reference>
<gene>
    <name evidence="5" type="primary">LOC104221027</name>
</gene>